<evidence type="ECO:0000256" key="2">
    <source>
        <dbReference type="ARBA" id="ARBA00008685"/>
    </source>
</evidence>
<accession>A0A922IBY2</accession>
<dbReference type="Pfam" id="PF00060">
    <property type="entry name" value="Lig_chan"/>
    <property type="match status" value="1"/>
</dbReference>
<keyword evidence="11" id="KW-1071">Ligand-gated ion channel</keyword>
<dbReference type="GO" id="GO:0050906">
    <property type="term" value="P:detection of stimulus involved in sensory perception"/>
    <property type="evidence" value="ECO:0007669"/>
    <property type="project" value="UniProtKB-ARBA"/>
</dbReference>
<evidence type="ECO:0000256" key="13">
    <source>
        <dbReference type="SAM" id="Phobius"/>
    </source>
</evidence>
<keyword evidence="17" id="KW-1185">Reference proteome</keyword>
<evidence type="ECO:0000313" key="16">
    <source>
        <dbReference type="EMBL" id="KAH9526544.1"/>
    </source>
</evidence>
<dbReference type="EMBL" id="ASGP02000001">
    <property type="protein sequence ID" value="KAH9526544.1"/>
    <property type="molecule type" value="Genomic_DNA"/>
</dbReference>
<comment type="caution">
    <text evidence="16">The sequence shown here is derived from an EMBL/GenBank/DDBJ whole genome shotgun (WGS) entry which is preliminary data.</text>
</comment>
<protein>
    <submittedName>
        <fullName evidence="16">Uncharacterized protein</fullName>
    </submittedName>
</protein>
<dbReference type="InterPro" id="IPR001320">
    <property type="entry name" value="Iontro_rcpt_C"/>
</dbReference>
<evidence type="ECO:0000256" key="1">
    <source>
        <dbReference type="ARBA" id="ARBA00004651"/>
    </source>
</evidence>
<feature type="transmembrane region" description="Helical" evidence="13">
    <location>
        <begin position="132"/>
        <end position="153"/>
    </location>
</feature>
<evidence type="ECO:0000259" key="15">
    <source>
        <dbReference type="Pfam" id="PF10613"/>
    </source>
</evidence>
<sequence>MENLTLKIGFINVLPYTWLKLNHSSTSGQYSVIGGIETQLWQLASEYYNFSIEWIIEPNSHFGAQYENGSWSGLIAAIMNNEIDLAVGGLMPTTKRLEVVDFLFPYDHDQYTFANQPLPETGSHMDLLIRPFHYKVFICILFTVILFWLFNWIEKKLQQQQYSETNNHHNLLWINFCLLVRQPYHWMSSTGSAIRIALIIWAFSSIILVNFYLYTLCSMLALPLIDKIDTINKFIDACNTGYLIPMAISNTSVEEFFLNSQVDTVRNLWSSHLMLLPNYSLPFTLLLSSSNRPYYALIAARKNLLFLQSVKGKDKIYLPPYTEKSSLFPSLLATPVQKGFHYKRPFERFVSRLITTGIMTHWEMLDSIKLRFYLKRGKGGKFQAFFDNTSMSQQDDEENVDDNNEHRIDDINFIDFTIQHLQNNPNALNTVFFFVSPSNENLIDSYLQNFEP</sequence>
<evidence type="ECO:0000256" key="8">
    <source>
        <dbReference type="ARBA" id="ARBA00023136"/>
    </source>
</evidence>
<evidence type="ECO:0000259" key="14">
    <source>
        <dbReference type="Pfam" id="PF00060"/>
    </source>
</evidence>
<evidence type="ECO:0000256" key="7">
    <source>
        <dbReference type="ARBA" id="ARBA00023065"/>
    </source>
</evidence>
<keyword evidence="9" id="KW-0675">Receptor</keyword>
<dbReference type="InterPro" id="IPR019594">
    <property type="entry name" value="Glu/Gly-bd"/>
</dbReference>
<dbReference type="InterPro" id="IPR052192">
    <property type="entry name" value="Insect_Ionotropic_Sensory_Rcpt"/>
</dbReference>
<name>A0A922IBY2_DERFA</name>
<proteinExistence type="inferred from homology"/>
<keyword evidence="8 13" id="KW-0472">Membrane</keyword>
<evidence type="ECO:0000256" key="4">
    <source>
        <dbReference type="ARBA" id="ARBA00022475"/>
    </source>
</evidence>
<keyword evidence="10" id="KW-0325">Glycoprotein</keyword>
<dbReference type="Gene3D" id="1.10.287.70">
    <property type="match status" value="1"/>
</dbReference>
<dbReference type="Proteomes" id="UP000790347">
    <property type="component" value="Unassembled WGS sequence"/>
</dbReference>
<dbReference type="Gene3D" id="3.40.190.10">
    <property type="entry name" value="Periplasmic binding protein-like II"/>
    <property type="match status" value="1"/>
</dbReference>
<feature type="transmembrane region" description="Helical" evidence="13">
    <location>
        <begin position="193"/>
        <end position="214"/>
    </location>
</feature>
<feature type="non-terminal residue" evidence="16">
    <location>
        <position position="1"/>
    </location>
</feature>
<dbReference type="Pfam" id="PF10613">
    <property type="entry name" value="Lig_chan-Glu_bd"/>
    <property type="match status" value="1"/>
</dbReference>
<keyword evidence="5 13" id="KW-0812">Transmembrane</keyword>
<evidence type="ECO:0000256" key="12">
    <source>
        <dbReference type="ARBA" id="ARBA00023303"/>
    </source>
</evidence>
<dbReference type="AlphaFoldDB" id="A0A922IBY2"/>
<keyword evidence="4" id="KW-1003">Cell membrane</keyword>
<gene>
    <name evidence="16" type="ORF">DERF_000620</name>
</gene>
<comment type="subcellular location">
    <subcellularLocation>
        <location evidence="1">Cell membrane</location>
        <topology evidence="1">Multi-pass membrane protein</topology>
    </subcellularLocation>
</comment>
<keyword evidence="3" id="KW-0813">Transport</keyword>
<dbReference type="PANTHER" id="PTHR42643">
    <property type="entry name" value="IONOTROPIC RECEPTOR 20A-RELATED"/>
    <property type="match status" value="1"/>
</dbReference>
<evidence type="ECO:0000256" key="6">
    <source>
        <dbReference type="ARBA" id="ARBA00022989"/>
    </source>
</evidence>
<evidence type="ECO:0000256" key="9">
    <source>
        <dbReference type="ARBA" id="ARBA00023170"/>
    </source>
</evidence>
<keyword evidence="7" id="KW-0406">Ion transport</keyword>
<dbReference type="PANTHER" id="PTHR42643:SF24">
    <property type="entry name" value="IONOTROPIC RECEPTOR 60A"/>
    <property type="match status" value="1"/>
</dbReference>
<feature type="domain" description="Ionotropic glutamate receptor L-glutamate and glycine-binding" evidence="15">
    <location>
        <begin position="5"/>
        <end position="109"/>
    </location>
</feature>
<reference evidence="16" key="2">
    <citation type="journal article" date="2022" name="Res Sq">
        <title>Comparative Genomics Reveals Insights into the Divergent Evolution of Astigmatic Mites and Household Pest Adaptations.</title>
        <authorList>
            <person name="Xiong Q."/>
            <person name="Wan A.T.-Y."/>
            <person name="Liu X.-Y."/>
            <person name="Fung C.S.-H."/>
            <person name="Xiao X."/>
            <person name="Malainual N."/>
            <person name="Hou J."/>
            <person name="Wang L."/>
            <person name="Wang M."/>
            <person name="Yang K."/>
            <person name="Cui Y."/>
            <person name="Leung E."/>
            <person name="Nong W."/>
            <person name="Shin S.-K."/>
            <person name="Au S."/>
            <person name="Jeong K.Y."/>
            <person name="Chew F.T."/>
            <person name="Hui J."/>
            <person name="Leung T.F."/>
            <person name="Tungtrongchitr A."/>
            <person name="Zhong N."/>
            <person name="Liu Z."/>
            <person name="Tsui S."/>
        </authorList>
    </citation>
    <scope>NUCLEOTIDE SEQUENCE</scope>
    <source>
        <strain evidence="16">Derf</strain>
        <tissue evidence="16">Whole organism</tissue>
    </source>
</reference>
<reference evidence="16" key="1">
    <citation type="submission" date="2013-05" db="EMBL/GenBank/DDBJ databases">
        <authorList>
            <person name="Yim A.K.Y."/>
            <person name="Chan T.F."/>
            <person name="Ji K.M."/>
            <person name="Liu X.Y."/>
            <person name="Zhou J.W."/>
            <person name="Li R.Q."/>
            <person name="Yang K.Y."/>
            <person name="Li J."/>
            <person name="Li M."/>
            <person name="Law P.T.W."/>
            <person name="Wu Y.L."/>
            <person name="Cai Z.L."/>
            <person name="Qin H."/>
            <person name="Bao Y."/>
            <person name="Leung R.K.K."/>
            <person name="Ng P.K.S."/>
            <person name="Zou J."/>
            <person name="Zhong X.J."/>
            <person name="Ran P.X."/>
            <person name="Zhong N.S."/>
            <person name="Liu Z.G."/>
            <person name="Tsui S.K.W."/>
        </authorList>
    </citation>
    <scope>NUCLEOTIDE SEQUENCE</scope>
    <source>
        <strain evidence="16">Derf</strain>
        <tissue evidence="16">Whole organism</tissue>
    </source>
</reference>
<keyword evidence="6 13" id="KW-1133">Transmembrane helix</keyword>
<evidence type="ECO:0000256" key="5">
    <source>
        <dbReference type="ARBA" id="ARBA00022692"/>
    </source>
</evidence>
<dbReference type="GO" id="GO:0015276">
    <property type="term" value="F:ligand-gated monoatomic ion channel activity"/>
    <property type="evidence" value="ECO:0007669"/>
    <property type="project" value="InterPro"/>
</dbReference>
<evidence type="ECO:0000256" key="10">
    <source>
        <dbReference type="ARBA" id="ARBA00023180"/>
    </source>
</evidence>
<evidence type="ECO:0000256" key="11">
    <source>
        <dbReference type="ARBA" id="ARBA00023286"/>
    </source>
</evidence>
<comment type="similarity">
    <text evidence="2">Belongs to the glutamate-gated ion channel (TC 1.A.10.1) family.</text>
</comment>
<dbReference type="GO" id="GO:0005886">
    <property type="term" value="C:plasma membrane"/>
    <property type="evidence" value="ECO:0007669"/>
    <property type="project" value="UniProtKB-SubCell"/>
</dbReference>
<organism evidence="16 17">
    <name type="scientific">Dermatophagoides farinae</name>
    <name type="common">American house dust mite</name>
    <dbReference type="NCBI Taxonomy" id="6954"/>
    <lineage>
        <taxon>Eukaryota</taxon>
        <taxon>Metazoa</taxon>
        <taxon>Ecdysozoa</taxon>
        <taxon>Arthropoda</taxon>
        <taxon>Chelicerata</taxon>
        <taxon>Arachnida</taxon>
        <taxon>Acari</taxon>
        <taxon>Acariformes</taxon>
        <taxon>Sarcoptiformes</taxon>
        <taxon>Astigmata</taxon>
        <taxon>Psoroptidia</taxon>
        <taxon>Analgoidea</taxon>
        <taxon>Pyroglyphidae</taxon>
        <taxon>Dermatophagoidinae</taxon>
        <taxon>Dermatophagoides</taxon>
    </lineage>
</organism>
<dbReference type="SUPFAM" id="SSF53850">
    <property type="entry name" value="Periplasmic binding protein-like II"/>
    <property type="match status" value="1"/>
</dbReference>
<feature type="domain" description="Ionotropic glutamate receptor C-terminal" evidence="14">
    <location>
        <begin position="136"/>
        <end position="235"/>
    </location>
</feature>
<evidence type="ECO:0000313" key="17">
    <source>
        <dbReference type="Proteomes" id="UP000790347"/>
    </source>
</evidence>
<keyword evidence="12" id="KW-0407">Ion channel</keyword>
<evidence type="ECO:0000256" key="3">
    <source>
        <dbReference type="ARBA" id="ARBA00022448"/>
    </source>
</evidence>